<dbReference type="EMBL" id="DUZY01000005">
    <property type="protein sequence ID" value="DAD41924.1"/>
    <property type="molecule type" value="Genomic_DNA"/>
</dbReference>
<organism evidence="2 3">
    <name type="scientific">Nelumbo nucifera</name>
    <name type="common">Sacred lotus</name>
    <dbReference type="NCBI Taxonomy" id="4432"/>
    <lineage>
        <taxon>Eukaryota</taxon>
        <taxon>Viridiplantae</taxon>
        <taxon>Streptophyta</taxon>
        <taxon>Embryophyta</taxon>
        <taxon>Tracheophyta</taxon>
        <taxon>Spermatophyta</taxon>
        <taxon>Magnoliopsida</taxon>
        <taxon>Proteales</taxon>
        <taxon>Nelumbonaceae</taxon>
        <taxon>Nelumbo</taxon>
    </lineage>
</organism>
<reference evidence="2 3" key="1">
    <citation type="journal article" date="2020" name="Mol. Biol. Evol.">
        <title>Distinct Expression and Methylation Patterns for Genes with Different Fates following a Single Whole-Genome Duplication in Flowering Plants.</title>
        <authorList>
            <person name="Shi T."/>
            <person name="Rahmani R.S."/>
            <person name="Gugger P.F."/>
            <person name="Wang M."/>
            <person name="Li H."/>
            <person name="Zhang Y."/>
            <person name="Li Z."/>
            <person name="Wang Q."/>
            <person name="Van de Peer Y."/>
            <person name="Marchal K."/>
            <person name="Chen J."/>
        </authorList>
    </citation>
    <scope>NUCLEOTIDE SEQUENCE [LARGE SCALE GENOMIC DNA]</scope>
    <source>
        <tissue evidence="2">Leaf</tissue>
    </source>
</reference>
<proteinExistence type="predicted"/>
<accession>A0A822Z6D5</accession>
<gene>
    <name evidence="2" type="ORF">HUJ06_016247</name>
</gene>
<evidence type="ECO:0000256" key="1">
    <source>
        <dbReference type="SAM" id="MobiDB-lite"/>
    </source>
</evidence>
<dbReference type="AlphaFoldDB" id="A0A822Z6D5"/>
<sequence>MSTRREVEGWIAFADKLQQFIVFVDRNSYKGQDLNTEVSLQQNSSLVGVSDEEKEKQSSSHCGEAVASSTGVQKLLLEDEQGDWERKMVITTNMDIKDWRKLLYLVVNNLKLEAEVALKPFSDRRAILVIGDKVNRRFTTFEYEEGLVEV</sequence>
<feature type="region of interest" description="Disordered" evidence="1">
    <location>
        <begin position="49"/>
        <end position="69"/>
    </location>
</feature>
<protein>
    <submittedName>
        <fullName evidence="2">Uncharacterized protein</fullName>
    </submittedName>
</protein>
<name>A0A822Z6D5_NELNU</name>
<dbReference type="Proteomes" id="UP000607653">
    <property type="component" value="Unassembled WGS sequence"/>
</dbReference>
<comment type="caution">
    <text evidence="2">The sequence shown here is derived from an EMBL/GenBank/DDBJ whole genome shotgun (WGS) entry which is preliminary data.</text>
</comment>
<evidence type="ECO:0000313" key="3">
    <source>
        <dbReference type="Proteomes" id="UP000607653"/>
    </source>
</evidence>
<evidence type="ECO:0000313" key="2">
    <source>
        <dbReference type="EMBL" id="DAD41924.1"/>
    </source>
</evidence>
<keyword evidence="3" id="KW-1185">Reference proteome</keyword>